<feature type="domain" description="CAAX prenyl protease 2/Lysostaphin resistance protein A-like" evidence="2">
    <location>
        <begin position="48"/>
        <end position="144"/>
    </location>
</feature>
<accession>A0ABN1NWT0</accession>
<reference evidence="3 4" key="1">
    <citation type="journal article" date="2019" name="Int. J. Syst. Evol. Microbiol.">
        <title>The Global Catalogue of Microorganisms (GCM) 10K type strain sequencing project: providing services to taxonomists for standard genome sequencing and annotation.</title>
        <authorList>
            <consortium name="The Broad Institute Genomics Platform"/>
            <consortium name="The Broad Institute Genome Sequencing Center for Infectious Disease"/>
            <person name="Wu L."/>
            <person name="Ma J."/>
        </authorList>
    </citation>
    <scope>NUCLEOTIDE SEQUENCE [LARGE SCALE GENOMIC DNA]</scope>
    <source>
        <strain evidence="3 4">JCM 11136</strain>
    </source>
</reference>
<keyword evidence="4" id="KW-1185">Reference proteome</keyword>
<feature type="transmembrane region" description="Helical" evidence="1">
    <location>
        <begin position="108"/>
        <end position="126"/>
    </location>
</feature>
<sequence length="152" mass="16107">MIDGPVGRAPAAHALALPASAALFAVAYLSPIGAPRSDLADTSDTLTQITVLVAGFAVNALLEEVFYRRWLQTRLETVLGRWPAVLLASLLSGVWHVGIMGGPLPESLAMSLVHQGAIGVLLGYLWSRYRLMWPILTAHGALNAAPIVLGTM</sequence>
<evidence type="ECO:0000313" key="4">
    <source>
        <dbReference type="Proteomes" id="UP001501578"/>
    </source>
</evidence>
<protein>
    <recommendedName>
        <fullName evidence="2">CAAX prenyl protease 2/Lysostaphin resistance protein A-like domain-containing protein</fullName>
    </recommendedName>
</protein>
<evidence type="ECO:0000259" key="2">
    <source>
        <dbReference type="Pfam" id="PF02517"/>
    </source>
</evidence>
<dbReference type="Pfam" id="PF02517">
    <property type="entry name" value="Rce1-like"/>
    <property type="match status" value="1"/>
</dbReference>
<dbReference type="RefSeq" id="WP_343948976.1">
    <property type="nucleotide sequence ID" value="NZ_BAAAHQ010000006.1"/>
</dbReference>
<feature type="transmembrane region" description="Helical" evidence="1">
    <location>
        <begin position="45"/>
        <end position="62"/>
    </location>
</feature>
<keyword evidence="1" id="KW-0472">Membrane</keyword>
<organism evidence="3 4">
    <name type="scientific">Nonomuraea longicatena</name>
    <dbReference type="NCBI Taxonomy" id="83682"/>
    <lineage>
        <taxon>Bacteria</taxon>
        <taxon>Bacillati</taxon>
        <taxon>Actinomycetota</taxon>
        <taxon>Actinomycetes</taxon>
        <taxon>Streptosporangiales</taxon>
        <taxon>Streptosporangiaceae</taxon>
        <taxon>Nonomuraea</taxon>
    </lineage>
</organism>
<dbReference type="Proteomes" id="UP001501578">
    <property type="component" value="Unassembled WGS sequence"/>
</dbReference>
<dbReference type="InterPro" id="IPR003675">
    <property type="entry name" value="Rce1/LyrA-like_dom"/>
</dbReference>
<dbReference type="EMBL" id="BAAAHQ010000006">
    <property type="protein sequence ID" value="GAA0918233.1"/>
    <property type="molecule type" value="Genomic_DNA"/>
</dbReference>
<comment type="caution">
    <text evidence="3">The sequence shown here is derived from an EMBL/GenBank/DDBJ whole genome shotgun (WGS) entry which is preliminary data.</text>
</comment>
<feature type="transmembrane region" description="Helical" evidence="1">
    <location>
        <begin position="82"/>
        <end position="102"/>
    </location>
</feature>
<feature type="transmembrane region" description="Helical" evidence="1">
    <location>
        <begin position="12"/>
        <end position="33"/>
    </location>
</feature>
<keyword evidence="1" id="KW-0812">Transmembrane</keyword>
<evidence type="ECO:0000313" key="3">
    <source>
        <dbReference type="EMBL" id="GAA0918233.1"/>
    </source>
</evidence>
<keyword evidence="1" id="KW-1133">Transmembrane helix</keyword>
<name>A0ABN1NWT0_9ACTN</name>
<proteinExistence type="predicted"/>
<gene>
    <name evidence="3" type="ORF">GCM10009560_14950</name>
</gene>
<evidence type="ECO:0000256" key="1">
    <source>
        <dbReference type="SAM" id="Phobius"/>
    </source>
</evidence>